<keyword evidence="5" id="KW-0574">Periplasm</keyword>
<dbReference type="SUPFAM" id="SSF53706">
    <property type="entry name" value="Formate dehydrogenase/DMSO reductase, domains 1-3"/>
    <property type="match status" value="1"/>
</dbReference>
<evidence type="ECO:0000313" key="10">
    <source>
        <dbReference type="Proteomes" id="UP000282086"/>
    </source>
</evidence>
<dbReference type="InterPro" id="IPR006963">
    <property type="entry name" value="Mopterin_OxRdtase_4Fe-4S_dom"/>
</dbReference>
<organism evidence="9 10">
    <name type="scientific">Salmonella enterica I</name>
    <dbReference type="NCBI Taxonomy" id="59201"/>
    <lineage>
        <taxon>Bacteria</taxon>
        <taxon>Pseudomonadati</taxon>
        <taxon>Pseudomonadota</taxon>
        <taxon>Gammaproteobacteria</taxon>
        <taxon>Enterobacterales</taxon>
        <taxon>Enterobacteriaceae</taxon>
        <taxon>Salmonella</taxon>
    </lineage>
</organism>
<evidence type="ECO:0000256" key="4">
    <source>
        <dbReference type="ARBA" id="ARBA00022723"/>
    </source>
</evidence>
<evidence type="ECO:0000256" key="7">
    <source>
        <dbReference type="ARBA" id="ARBA00023014"/>
    </source>
</evidence>
<accession>A0A447N9F1</accession>
<dbReference type="InterPro" id="IPR028189">
    <property type="entry name" value="Nitr_red_alph_N"/>
</dbReference>
<keyword evidence="4" id="KW-0479">Metal-binding</keyword>
<dbReference type="GO" id="GO:0016020">
    <property type="term" value="C:membrane"/>
    <property type="evidence" value="ECO:0007669"/>
    <property type="project" value="TreeGrafter"/>
</dbReference>
<keyword evidence="2" id="KW-0004">4Fe-4S</keyword>
<dbReference type="FunFam" id="4.10.1200.10:FF:000001">
    <property type="entry name" value="Respiratory nitrate reductase subunit alpha"/>
    <property type="match status" value="1"/>
</dbReference>
<dbReference type="InterPro" id="IPR050123">
    <property type="entry name" value="Prok_molybdopt-oxidoreductase"/>
</dbReference>
<dbReference type="Proteomes" id="UP000282086">
    <property type="component" value="Chromosome"/>
</dbReference>
<keyword evidence="6" id="KW-0408">Iron</keyword>
<evidence type="ECO:0000256" key="3">
    <source>
        <dbReference type="ARBA" id="ARBA00022505"/>
    </source>
</evidence>
<keyword evidence="9" id="KW-0560">Oxidoreductase</keyword>
<protein>
    <submittedName>
        <fullName evidence="9">Respiratory nitrate reductase 1 subunit alpha</fullName>
        <ecNumber evidence="9">1.7.99.4</ecNumber>
    </submittedName>
</protein>
<dbReference type="Gene3D" id="4.10.1200.10">
    <property type="entry name" value="nitrate reductase tail"/>
    <property type="match status" value="1"/>
</dbReference>
<dbReference type="PROSITE" id="PS00551">
    <property type="entry name" value="MOLYBDOPTERIN_PROK_1"/>
    <property type="match status" value="1"/>
</dbReference>
<dbReference type="Pfam" id="PF14710">
    <property type="entry name" value="Nitr_red_alph_N"/>
    <property type="match status" value="1"/>
</dbReference>
<dbReference type="PROSITE" id="PS51669">
    <property type="entry name" value="4FE4S_MOW_BIS_MGD"/>
    <property type="match status" value="1"/>
</dbReference>
<reference evidence="9 10" key="1">
    <citation type="submission" date="2018-12" db="EMBL/GenBank/DDBJ databases">
        <authorList>
            <consortium name="Pathogen Informatics"/>
        </authorList>
    </citation>
    <scope>NUCLEOTIDE SEQUENCE [LARGE SCALE GENOMIC DNA]</scope>
    <source>
        <strain evidence="9 10">NCTC129</strain>
    </source>
</reference>
<dbReference type="SMART" id="SM00926">
    <property type="entry name" value="Molybdop_Fe4S4"/>
    <property type="match status" value="1"/>
</dbReference>
<proteinExistence type="predicted"/>
<dbReference type="GO" id="GO:0051539">
    <property type="term" value="F:4 iron, 4 sulfur cluster binding"/>
    <property type="evidence" value="ECO:0007669"/>
    <property type="project" value="UniProtKB-KW"/>
</dbReference>
<dbReference type="PANTHER" id="PTHR43105:SF8">
    <property type="entry name" value="RESPIRATORY NITRATE REDUCTASE 1 ALPHA CHAIN"/>
    <property type="match status" value="1"/>
</dbReference>
<gene>
    <name evidence="9" type="primary">narG_1</name>
    <name evidence="9" type="ORF">NCTC129_06239</name>
</gene>
<dbReference type="Pfam" id="PF00384">
    <property type="entry name" value="Molybdopterin"/>
    <property type="match status" value="1"/>
</dbReference>
<keyword evidence="3" id="KW-0500">Molybdenum</keyword>
<dbReference type="EC" id="1.7.99.4" evidence="9"/>
<evidence type="ECO:0000313" key="9">
    <source>
        <dbReference type="EMBL" id="VDZ99905.1"/>
    </source>
</evidence>
<comment type="cofactor">
    <cofactor evidence="1">
        <name>Mo-bis(molybdopterin guanine dinucleotide)</name>
        <dbReference type="ChEBI" id="CHEBI:60539"/>
    </cofactor>
</comment>
<dbReference type="GO" id="GO:0046872">
    <property type="term" value="F:metal ion binding"/>
    <property type="evidence" value="ECO:0007669"/>
    <property type="project" value="UniProtKB-KW"/>
</dbReference>
<dbReference type="GO" id="GO:0016491">
    <property type="term" value="F:oxidoreductase activity"/>
    <property type="evidence" value="ECO:0007669"/>
    <property type="project" value="UniProtKB-KW"/>
</dbReference>
<dbReference type="InterPro" id="IPR027467">
    <property type="entry name" value="MopterinOxRdtase_cofactor_BS"/>
</dbReference>
<evidence type="ECO:0000256" key="1">
    <source>
        <dbReference type="ARBA" id="ARBA00001942"/>
    </source>
</evidence>
<evidence type="ECO:0000256" key="2">
    <source>
        <dbReference type="ARBA" id="ARBA00022485"/>
    </source>
</evidence>
<evidence type="ECO:0000256" key="6">
    <source>
        <dbReference type="ARBA" id="ARBA00023004"/>
    </source>
</evidence>
<evidence type="ECO:0000256" key="5">
    <source>
        <dbReference type="ARBA" id="ARBA00022764"/>
    </source>
</evidence>
<evidence type="ECO:0000259" key="8">
    <source>
        <dbReference type="PROSITE" id="PS51669"/>
    </source>
</evidence>
<name>A0A447N9F1_SALET</name>
<dbReference type="Gene3D" id="3.40.50.12440">
    <property type="match status" value="1"/>
</dbReference>
<keyword evidence="7" id="KW-0411">Iron-sulfur</keyword>
<dbReference type="InterPro" id="IPR044906">
    <property type="entry name" value="Nitr_red_alph_N_sf"/>
</dbReference>
<dbReference type="AlphaFoldDB" id="A0A447N9F1"/>
<feature type="domain" description="4Fe-4S Mo/W bis-MGD-type" evidence="8">
    <location>
        <begin position="43"/>
        <end position="107"/>
    </location>
</feature>
<dbReference type="PANTHER" id="PTHR43105">
    <property type="entry name" value="RESPIRATORY NITRATE REDUCTASE"/>
    <property type="match status" value="1"/>
</dbReference>
<dbReference type="EMBL" id="LR134140">
    <property type="protein sequence ID" value="VDZ99905.1"/>
    <property type="molecule type" value="Genomic_DNA"/>
</dbReference>
<dbReference type="InterPro" id="IPR006656">
    <property type="entry name" value="Mopterin_OxRdtase"/>
</dbReference>
<sequence>MSKFLDRFRYFKQKGETFADGHGQLLETNRDWEDGYRQRWQHDKIVRSTHGVNCTGSCSWKIYVKNGLVTWETQQTDYPRTRPDMPNHEPRGCPRGASYSWYLYSANRLKYPLMRKRLMKMWREAKKLHRDPVEAWASIIEDADKAKSFKQARGRGGFVRSSWQEVNELIAASNVYTVKTYGPDRVAGFSPIPAMSMVSYASGARYLSLIGGTCLSFYDWYCDLPPASPQTWGEQTDVPESADWYNSSYIIAWGSNVPQTRTPDAHFFTEVRYKGTKTVAVTPDYAEIAKLCDLWLAPKQGTDAAMALAMGHVMLREFHLDNPRQYFTDYVRRYTDMPMLVMLEERDGYYAAGRMLRAADLVDSLGRKITRNGKPSLSTATVKWWRQTVQLVSAGAKKANGTSNSATGLPVQKLNCSSACWAARMRLLTWASRISAARVQSTLIMWRWITSCCINCRQNVCNWPMVLQR</sequence>